<protein>
    <recommendedName>
        <fullName evidence="7">Cytosine-specific methyltransferase</fullName>
        <ecNumber evidence="7">2.1.1.37</ecNumber>
    </recommendedName>
</protein>
<dbReference type="GO" id="GO:0032259">
    <property type="term" value="P:methylation"/>
    <property type="evidence" value="ECO:0007669"/>
    <property type="project" value="UniProtKB-KW"/>
</dbReference>
<dbReference type="GO" id="GO:0003886">
    <property type="term" value="F:DNA (cytosine-5-)-methyltransferase activity"/>
    <property type="evidence" value="ECO:0007669"/>
    <property type="project" value="UniProtKB-EC"/>
</dbReference>
<evidence type="ECO:0000313" key="8">
    <source>
        <dbReference type="EMBL" id="MDZ5472423.1"/>
    </source>
</evidence>
<dbReference type="PROSITE" id="PS00094">
    <property type="entry name" value="C5_MTASE_1"/>
    <property type="match status" value="1"/>
</dbReference>
<dbReference type="RefSeq" id="WP_322446711.1">
    <property type="nucleotide sequence ID" value="NZ_JAXOFX010000006.1"/>
</dbReference>
<dbReference type="EMBL" id="JAXOFX010000006">
    <property type="protein sequence ID" value="MDZ5472423.1"/>
    <property type="molecule type" value="Genomic_DNA"/>
</dbReference>
<dbReference type="Proteomes" id="UP001290455">
    <property type="component" value="Unassembled WGS sequence"/>
</dbReference>
<comment type="caution">
    <text evidence="8">The sequence shown here is derived from an EMBL/GenBank/DDBJ whole genome shotgun (WGS) entry which is preliminary data.</text>
</comment>
<reference evidence="8 9" key="1">
    <citation type="submission" date="2023-11" db="EMBL/GenBank/DDBJ databases">
        <title>Bacillus jintuensis, isolated from a mudflat on the Beibu Gulf coast.</title>
        <authorList>
            <person name="Li M."/>
        </authorList>
    </citation>
    <scope>NUCLEOTIDE SEQUENCE [LARGE SCALE GENOMIC DNA]</scope>
    <source>
        <strain evidence="8 9">31A1R</strain>
    </source>
</reference>
<gene>
    <name evidence="8" type="primary">dcm</name>
    <name evidence="8" type="ORF">SM124_11755</name>
</gene>
<sequence length="415" mass="47811">MKPYNIVDLFAGCGGLLDGFLQTGKYKEVASVEWMKPQVNTLIHRLETKWGVQDAKERVLHFDMQREEELFHGWENDEKYGSNKGLDHFVHEAGHIDMIIGGPPCQAYSVAGRVRDENNMKNDYRNYLFEHYLNVVKRYQPKMFVFENVPGMLSSMPDGTPITDLIREGFESIGYEIVEDMKQYALLNSSHFGVPQNRKRVILVGLNKSYYKNAQEILKNFYTNILPKQMVQTKMTLLDAIGDLPACEPIYDEESHKKKKSHHTPNCDITWHKPRYHNLRDMKIFRMLADDLQSGRCEYTDSKKLSELYEKEVGSKSPIHRYHVLRPDLPGTTIIAHLYKDGNRYIHFDPTQARTLTVREAARIQSFDDDFDFVGTQGHAYQMIGNAVPPKFAKAIGMAIHELMVTISEGEVVPS</sequence>
<dbReference type="InterPro" id="IPR001525">
    <property type="entry name" value="C5_MeTfrase"/>
</dbReference>
<dbReference type="PANTHER" id="PTHR10629">
    <property type="entry name" value="CYTOSINE-SPECIFIC METHYLTRANSFERASE"/>
    <property type="match status" value="1"/>
</dbReference>
<evidence type="ECO:0000313" key="9">
    <source>
        <dbReference type="Proteomes" id="UP001290455"/>
    </source>
</evidence>
<dbReference type="NCBIfam" id="TIGR00675">
    <property type="entry name" value="dcm"/>
    <property type="match status" value="1"/>
</dbReference>
<accession>A0ABU5IZ29</accession>
<keyword evidence="3 5" id="KW-0949">S-adenosyl-L-methionine</keyword>
<proteinExistence type="inferred from homology"/>
<evidence type="ECO:0000256" key="4">
    <source>
        <dbReference type="ARBA" id="ARBA00022747"/>
    </source>
</evidence>
<keyword evidence="4" id="KW-0680">Restriction system</keyword>
<dbReference type="PRINTS" id="PR00105">
    <property type="entry name" value="C5METTRFRASE"/>
</dbReference>
<dbReference type="Pfam" id="PF00145">
    <property type="entry name" value="DNA_methylase"/>
    <property type="match status" value="1"/>
</dbReference>
<feature type="active site" evidence="5">
    <location>
        <position position="105"/>
    </location>
</feature>
<evidence type="ECO:0000256" key="5">
    <source>
        <dbReference type="PROSITE-ProRule" id="PRU01016"/>
    </source>
</evidence>
<dbReference type="PANTHER" id="PTHR10629:SF52">
    <property type="entry name" value="DNA (CYTOSINE-5)-METHYLTRANSFERASE 1"/>
    <property type="match status" value="1"/>
</dbReference>
<dbReference type="Gene3D" id="3.90.120.10">
    <property type="entry name" value="DNA Methylase, subunit A, domain 2"/>
    <property type="match status" value="1"/>
</dbReference>
<evidence type="ECO:0000256" key="6">
    <source>
        <dbReference type="RuleBase" id="RU000416"/>
    </source>
</evidence>
<name>A0ABU5IZ29_9BACI</name>
<dbReference type="PROSITE" id="PS51679">
    <property type="entry name" value="SAM_MT_C5"/>
    <property type="match status" value="1"/>
</dbReference>
<dbReference type="InterPro" id="IPR029063">
    <property type="entry name" value="SAM-dependent_MTases_sf"/>
</dbReference>
<evidence type="ECO:0000256" key="1">
    <source>
        <dbReference type="ARBA" id="ARBA00022603"/>
    </source>
</evidence>
<dbReference type="SUPFAM" id="SSF53335">
    <property type="entry name" value="S-adenosyl-L-methionine-dependent methyltransferases"/>
    <property type="match status" value="1"/>
</dbReference>
<dbReference type="EC" id="2.1.1.37" evidence="7"/>
<evidence type="ECO:0000256" key="7">
    <source>
        <dbReference type="RuleBase" id="RU000417"/>
    </source>
</evidence>
<dbReference type="Gene3D" id="3.40.50.150">
    <property type="entry name" value="Vaccinia Virus protein VP39"/>
    <property type="match status" value="1"/>
</dbReference>
<evidence type="ECO:0000256" key="3">
    <source>
        <dbReference type="ARBA" id="ARBA00022691"/>
    </source>
</evidence>
<dbReference type="InterPro" id="IPR018117">
    <property type="entry name" value="C5_DNA_meth_AS"/>
</dbReference>
<evidence type="ECO:0000256" key="2">
    <source>
        <dbReference type="ARBA" id="ARBA00022679"/>
    </source>
</evidence>
<organism evidence="8 9">
    <name type="scientific">Robertmurraya mangrovi</name>
    <dbReference type="NCBI Taxonomy" id="3098077"/>
    <lineage>
        <taxon>Bacteria</taxon>
        <taxon>Bacillati</taxon>
        <taxon>Bacillota</taxon>
        <taxon>Bacilli</taxon>
        <taxon>Bacillales</taxon>
        <taxon>Bacillaceae</taxon>
        <taxon>Robertmurraya</taxon>
    </lineage>
</organism>
<keyword evidence="1 5" id="KW-0489">Methyltransferase</keyword>
<comment type="similarity">
    <text evidence="5 6">Belongs to the class I-like SAM-binding methyltransferase superfamily. C5-methyltransferase family.</text>
</comment>
<keyword evidence="2 5" id="KW-0808">Transferase</keyword>
<dbReference type="InterPro" id="IPR050390">
    <property type="entry name" value="C5-Methyltransferase"/>
</dbReference>
<keyword evidence="9" id="KW-1185">Reference proteome</keyword>
<comment type="catalytic activity">
    <reaction evidence="7">
        <text>a 2'-deoxycytidine in DNA + S-adenosyl-L-methionine = a 5-methyl-2'-deoxycytidine in DNA + S-adenosyl-L-homocysteine + H(+)</text>
        <dbReference type="Rhea" id="RHEA:13681"/>
        <dbReference type="Rhea" id="RHEA-COMP:11369"/>
        <dbReference type="Rhea" id="RHEA-COMP:11370"/>
        <dbReference type="ChEBI" id="CHEBI:15378"/>
        <dbReference type="ChEBI" id="CHEBI:57856"/>
        <dbReference type="ChEBI" id="CHEBI:59789"/>
        <dbReference type="ChEBI" id="CHEBI:85452"/>
        <dbReference type="ChEBI" id="CHEBI:85454"/>
        <dbReference type="EC" id="2.1.1.37"/>
    </reaction>
</comment>